<protein>
    <submittedName>
        <fullName evidence="1">Unannotated protein</fullName>
    </submittedName>
</protein>
<proteinExistence type="predicted"/>
<name>A0A6J7UX76_9ZZZZ</name>
<sequence>MERRSGAIDIFVLSVTSDFSGSAVFRTGRVAGITVYQKLAIQNDFVTAVTTICCGETLSQPRLAQLVV</sequence>
<dbReference type="AlphaFoldDB" id="A0A6J7UX76"/>
<evidence type="ECO:0000313" key="1">
    <source>
        <dbReference type="EMBL" id="CAB5068547.1"/>
    </source>
</evidence>
<accession>A0A6J7UX76</accession>
<reference evidence="1" key="1">
    <citation type="submission" date="2020-05" db="EMBL/GenBank/DDBJ databases">
        <authorList>
            <person name="Chiriac C."/>
            <person name="Salcher M."/>
            <person name="Ghai R."/>
            <person name="Kavagutti S V."/>
        </authorList>
    </citation>
    <scope>NUCLEOTIDE SEQUENCE</scope>
</reference>
<gene>
    <name evidence="1" type="ORF">UFOPK4347_01844</name>
</gene>
<dbReference type="EMBL" id="CAFBQU010000115">
    <property type="protein sequence ID" value="CAB5068547.1"/>
    <property type="molecule type" value="Genomic_DNA"/>
</dbReference>
<organism evidence="1">
    <name type="scientific">freshwater metagenome</name>
    <dbReference type="NCBI Taxonomy" id="449393"/>
    <lineage>
        <taxon>unclassified sequences</taxon>
        <taxon>metagenomes</taxon>
        <taxon>ecological metagenomes</taxon>
    </lineage>
</organism>